<reference evidence="2 3" key="1">
    <citation type="journal article" date="2020" name="Nat. Food">
        <title>A phased Vanilla planifolia genome enables genetic improvement of flavour and production.</title>
        <authorList>
            <person name="Hasing T."/>
            <person name="Tang H."/>
            <person name="Brym M."/>
            <person name="Khazi F."/>
            <person name="Huang T."/>
            <person name="Chambers A.H."/>
        </authorList>
    </citation>
    <scope>NUCLEOTIDE SEQUENCE [LARGE SCALE GENOMIC DNA]</scope>
    <source>
        <tissue evidence="2">Leaf</tissue>
    </source>
</reference>
<name>A0A835RLJ1_VANPL</name>
<dbReference type="EMBL" id="JADCNL010000002">
    <property type="protein sequence ID" value="KAG0491294.1"/>
    <property type="molecule type" value="Genomic_DNA"/>
</dbReference>
<organism evidence="2 3">
    <name type="scientific">Vanilla planifolia</name>
    <name type="common">Vanilla</name>
    <dbReference type="NCBI Taxonomy" id="51239"/>
    <lineage>
        <taxon>Eukaryota</taxon>
        <taxon>Viridiplantae</taxon>
        <taxon>Streptophyta</taxon>
        <taxon>Embryophyta</taxon>
        <taxon>Tracheophyta</taxon>
        <taxon>Spermatophyta</taxon>
        <taxon>Magnoliopsida</taxon>
        <taxon>Liliopsida</taxon>
        <taxon>Asparagales</taxon>
        <taxon>Orchidaceae</taxon>
        <taxon>Vanilloideae</taxon>
        <taxon>Vanilleae</taxon>
        <taxon>Vanilla</taxon>
    </lineage>
</organism>
<keyword evidence="3" id="KW-1185">Reference proteome</keyword>
<dbReference type="Proteomes" id="UP000636800">
    <property type="component" value="Chromosome 2"/>
</dbReference>
<protein>
    <submittedName>
        <fullName evidence="2">Uncharacterized protein</fullName>
    </submittedName>
</protein>
<feature type="region of interest" description="Disordered" evidence="1">
    <location>
        <begin position="78"/>
        <end position="108"/>
    </location>
</feature>
<evidence type="ECO:0000313" key="2">
    <source>
        <dbReference type="EMBL" id="KAG0491294.1"/>
    </source>
</evidence>
<sequence>MARWGDLEVLYGMHGCGCEKRAKLCEGESVRGCLPHYSAYELHGSWRDWCVLALLPFPQPFVITQHSSAPNRCSPTWALTSSKNQTHSSNRGRVIPSTSRSQSSPETA</sequence>
<proteinExistence type="predicted"/>
<evidence type="ECO:0000256" key="1">
    <source>
        <dbReference type="SAM" id="MobiDB-lite"/>
    </source>
</evidence>
<gene>
    <name evidence="2" type="ORF">HPP92_004692</name>
</gene>
<dbReference type="OrthoDB" id="195679at2759"/>
<evidence type="ECO:0000313" key="3">
    <source>
        <dbReference type="Proteomes" id="UP000636800"/>
    </source>
</evidence>
<dbReference type="AlphaFoldDB" id="A0A835RLJ1"/>
<accession>A0A835RLJ1</accession>
<comment type="caution">
    <text evidence="2">The sequence shown here is derived from an EMBL/GenBank/DDBJ whole genome shotgun (WGS) entry which is preliminary data.</text>
</comment>